<evidence type="ECO:0000313" key="6">
    <source>
        <dbReference type="Proteomes" id="UP000677234"/>
    </source>
</evidence>
<dbReference type="Gene3D" id="2.60.40.1220">
    <property type="match status" value="4"/>
</dbReference>
<dbReference type="EMBL" id="CP066308">
    <property type="protein sequence ID" value="QQE74164.1"/>
    <property type="molecule type" value="Genomic_DNA"/>
</dbReference>
<dbReference type="InterPro" id="IPR032812">
    <property type="entry name" value="SbsA_Ig"/>
</dbReference>
<accession>A0A7T5EK84</accession>
<evidence type="ECO:0000259" key="2">
    <source>
        <dbReference type="Pfam" id="PF13205"/>
    </source>
</evidence>
<gene>
    <name evidence="3" type="ORF">JD108_20420</name>
    <name evidence="4" type="ORF">KDJ56_20355</name>
</gene>
<dbReference type="RefSeq" id="WP_198827748.1">
    <property type="nucleotide sequence ID" value="NZ_CP066308.1"/>
</dbReference>
<evidence type="ECO:0000313" key="4">
    <source>
        <dbReference type="EMBL" id="QUO41247.1"/>
    </source>
</evidence>
<reference evidence="3 5" key="1">
    <citation type="submission" date="2020-12" db="EMBL/GenBank/DDBJ databases">
        <title>strain FJAT-54423T represents a novel species of the genus Brevibacillus.</title>
        <authorList>
            <person name="Tang R."/>
        </authorList>
    </citation>
    <scope>NUCLEOTIDE SEQUENCE [LARGE SCALE GENOMIC DNA]</scope>
    <source>
        <strain evidence="3 5">FJAT-54423</strain>
    </source>
</reference>
<feature type="domain" description="SbsA Ig-like" evidence="2">
    <location>
        <begin position="52"/>
        <end position="138"/>
    </location>
</feature>
<dbReference type="Proteomes" id="UP000595847">
    <property type="component" value="Chromosome"/>
</dbReference>
<dbReference type="Proteomes" id="UP000677234">
    <property type="component" value="Chromosome"/>
</dbReference>
<dbReference type="KEGG" id="bcop:JD108_20420"/>
<organism evidence="3 5">
    <name type="scientific">Brevibacillus composti</name>
    <dbReference type="NCBI Taxonomy" id="2796470"/>
    <lineage>
        <taxon>Bacteria</taxon>
        <taxon>Bacillati</taxon>
        <taxon>Bacillota</taxon>
        <taxon>Bacilli</taxon>
        <taxon>Bacillales</taxon>
        <taxon>Paenibacillaceae</taxon>
        <taxon>Brevibacillus</taxon>
    </lineage>
</organism>
<keyword evidence="1" id="KW-0732">Signal</keyword>
<evidence type="ECO:0000313" key="5">
    <source>
        <dbReference type="Proteomes" id="UP000595847"/>
    </source>
</evidence>
<evidence type="ECO:0000256" key="1">
    <source>
        <dbReference type="ARBA" id="ARBA00022729"/>
    </source>
</evidence>
<dbReference type="AlphaFoldDB" id="A0A7T5EK84"/>
<dbReference type="InterPro" id="IPR014755">
    <property type="entry name" value="Cu-Rt/internalin_Ig-like"/>
</dbReference>
<proteinExistence type="predicted"/>
<dbReference type="EMBL" id="CP073708">
    <property type="protein sequence ID" value="QUO41247.1"/>
    <property type="molecule type" value="Genomic_DNA"/>
</dbReference>
<protein>
    <submittedName>
        <fullName evidence="3">Ig-like domain-containing protein</fullName>
    </submittedName>
</protein>
<evidence type="ECO:0000313" key="3">
    <source>
        <dbReference type="EMBL" id="QQE74164.1"/>
    </source>
</evidence>
<reference evidence="4" key="2">
    <citation type="submission" date="2021-04" db="EMBL/GenBank/DDBJ databases">
        <title>Brevibacillus composti FJAT-54423, complete genome.</title>
        <authorList>
            <person name="Tang R."/>
        </authorList>
    </citation>
    <scope>NUCLEOTIDE SEQUENCE</scope>
    <source>
        <strain evidence="4">FJAT-54424</strain>
    </source>
</reference>
<name>A0A7T5EK84_9BACL</name>
<dbReference type="Pfam" id="PF13205">
    <property type="entry name" value="Big_5"/>
    <property type="match status" value="1"/>
</dbReference>
<sequence>MQADGVTVRLTLNSATALTKLATNYTVHVHDVLNTDGDEIEEFSQVISLSDSVRPEVKATSFVDTNTFKVEFTEPVDLSNLNTAVTVYDGLTPVTVTKTANNTTKTSFTVDVSGLDSKKEYKLVVNSQIVDFAGNAISPNPYETIIKPVADTVDPLVDSITAVNRTFFKVKFNEKIKDQGAGVYFNVAIDDTNVTPTSVTPVADSNDTEFVVELGSAQSKGLHKVTVKNFQDVAGNPNPKTDSSFTKYVDFQDAAPTFTTTTGVVKNIAGTNYIVFKFANPIASKSISSAVAAKRVADGITFDTTIAASAFKIQAGVGGVSGLANDELAIDTTGLSAGSYSVTLPAGAVTDAYADSNVATALDFAVGTASAQTQVLAATEPSGSNPINGDTSGETVDQVIVKFSAEVGDSAKDVTNYSVEGQRVFKSAEFYGDKQTVRLTLNDDAIKYDGSYVLAINNIKDKNGKDVKAYSKLIKFAENVKPYIAKAEVTGLEAVKVTFSEAVSATSPAVLDKNDLNVYVNGTKVALDSATFSGNTAVIDLTNALTSTTATVDVETAAGFDGHDANGNFGKTLQKVTAAWKIADGSGTGVAGTATQVTAGVAPTPGTAEVNKLAVSAGASSTGDIALAFGDGTISETATVTLAGTETAAQVATAIANAFNALNSGAGVAGYTIAASGADVTFTADAAAADKTVTITLN</sequence>
<keyword evidence="6" id="KW-1185">Reference proteome</keyword>